<dbReference type="EMBL" id="JARXVC010000024">
    <property type="protein sequence ID" value="MDH6284613.1"/>
    <property type="molecule type" value="Genomic_DNA"/>
</dbReference>
<gene>
    <name evidence="2" type="ORF">M2280_005874</name>
</gene>
<evidence type="ECO:0000256" key="1">
    <source>
        <dbReference type="SAM" id="MobiDB-lite"/>
    </source>
</evidence>
<evidence type="ECO:0000313" key="3">
    <source>
        <dbReference type="Proteomes" id="UP001160334"/>
    </source>
</evidence>
<feature type="region of interest" description="Disordered" evidence="1">
    <location>
        <begin position="1"/>
        <end position="174"/>
    </location>
</feature>
<organism evidence="2 3">
    <name type="scientific">Prescottella agglutinans</name>
    <dbReference type="NCBI Taxonomy" id="1644129"/>
    <lineage>
        <taxon>Bacteria</taxon>
        <taxon>Bacillati</taxon>
        <taxon>Actinomycetota</taxon>
        <taxon>Actinomycetes</taxon>
        <taxon>Mycobacteriales</taxon>
        <taxon>Nocardiaceae</taxon>
        <taxon>Prescottella</taxon>
    </lineage>
</organism>
<accession>A0ABT6MJW4</accession>
<name>A0ABT6MJW4_9NOCA</name>
<feature type="compositionally biased region" description="Basic and acidic residues" evidence="1">
    <location>
        <begin position="141"/>
        <end position="158"/>
    </location>
</feature>
<reference evidence="2 3" key="1">
    <citation type="submission" date="2023-04" db="EMBL/GenBank/DDBJ databases">
        <title>Forest soil microbial communities from Buena Vista Peninsula, Colon Province, Panama.</title>
        <authorList>
            <person name="Bouskill N."/>
        </authorList>
    </citation>
    <scope>NUCLEOTIDE SEQUENCE [LARGE SCALE GENOMIC DNA]</scope>
    <source>
        <strain evidence="2 3">CFH S0262</strain>
    </source>
</reference>
<proteinExistence type="predicted"/>
<feature type="compositionally biased region" description="Pro residues" evidence="1">
    <location>
        <begin position="21"/>
        <end position="36"/>
    </location>
</feature>
<protein>
    <submittedName>
        <fullName evidence="2">Uncharacterized protein</fullName>
    </submittedName>
</protein>
<comment type="caution">
    <text evidence="2">The sequence shown here is derived from an EMBL/GenBank/DDBJ whole genome shotgun (WGS) entry which is preliminary data.</text>
</comment>
<evidence type="ECO:0000313" key="2">
    <source>
        <dbReference type="EMBL" id="MDH6284613.1"/>
    </source>
</evidence>
<sequence length="221" mass="22875">MDVPPPNNPTRPGRRDTGAAPPKPAPAVPRGQPQPPDANRRPTRGQSGAEPRAGRPPTRGCAASQQPAPAGIAKCRGRLAAGRATSCSPEVAPGSTPPDPSGTRGCAASQEARWAGTAKCRRHRAAAPSPSPRGWVPGHPPGDRDGRHHTDKSHKHEPATAQPQGSPPSHHQFRLVGSPTVVAGFSWRVGAVRAGVLAGPGPRPGCLCMVDIDMFRCVVEG</sequence>
<keyword evidence="3" id="KW-1185">Reference proteome</keyword>
<dbReference type="Proteomes" id="UP001160334">
    <property type="component" value="Unassembled WGS sequence"/>
</dbReference>